<dbReference type="RefSeq" id="WP_073117992.1">
    <property type="nucleotide sequence ID" value="NZ_BMEN01000001.1"/>
</dbReference>
<organism evidence="2 3">
    <name type="scientific">Wenyingzhuangia marina</name>
    <dbReference type="NCBI Taxonomy" id="1195760"/>
    <lineage>
        <taxon>Bacteria</taxon>
        <taxon>Pseudomonadati</taxon>
        <taxon>Bacteroidota</taxon>
        <taxon>Flavobacteriia</taxon>
        <taxon>Flavobacteriales</taxon>
        <taxon>Flavobacteriaceae</taxon>
        <taxon>Wenyingzhuangia</taxon>
    </lineage>
</organism>
<proteinExistence type="predicted"/>
<feature type="signal peptide" evidence="1">
    <location>
        <begin position="1"/>
        <end position="18"/>
    </location>
</feature>
<feature type="chain" id="PRO_5009913752" description="Outer membrane protein beta-barrel domain-containing protein" evidence="1">
    <location>
        <begin position="19"/>
        <end position="276"/>
    </location>
</feature>
<keyword evidence="3" id="KW-1185">Reference proteome</keyword>
<keyword evidence="1" id="KW-0732">Signal</keyword>
<reference evidence="3" key="1">
    <citation type="submission" date="2016-11" db="EMBL/GenBank/DDBJ databases">
        <authorList>
            <person name="Varghese N."/>
            <person name="Submissions S."/>
        </authorList>
    </citation>
    <scope>NUCLEOTIDE SEQUENCE [LARGE SCALE GENOMIC DNA]</scope>
    <source>
        <strain evidence="3">DSM 100572</strain>
    </source>
</reference>
<dbReference type="Proteomes" id="UP000184109">
    <property type="component" value="Unassembled WGS sequence"/>
</dbReference>
<evidence type="ECO:0000256" key="1">
    <source>
        <dbReference type="SAM" id="SignalP"/>
    </source>
</evidence>
<evidence type="ECO:0000313" key="3">
    <source>
        <dbReference type="Proteomes" id="UP000184109"/>
    </source>
</evidence>
<dbReference type="EMBL" id="FQXQ01000001">
    <property type="protein sequence ID" value="SHH39564.1"/>
    <property type="molecule type" value="Genomic_DNA"/>
</dbReference>
<protein>
    <recommendedName>
        <fullName evidence="4">Outer membrane protein beta-barrel domain-containing protein</fullName>
    </recommendedName>
</protein>
<evidence type="ECO:0000313" key="2">
    <source>
        <dbReference type="EMBL" id="SHH39564.1"/>
    </source>
</evidence>
<dbReference type="AlphaFoldDB" id="A0A1M5SM16"/>
<name>A0A1M5SM16_9FLAO</name>
<gene>
    <name evidence="2" type="ORF">SAMN05444281_0388</name>
</gene>
<dbReference type="OrthoDB" id="1323375at2"/>
<accession>A0A1M5SM16</accession>
<evidence type="ECO:0008006" key="4">
    <source>
        <dbReference type="Google" id="ProtNLM"/>
    </source>
</evidence>
<sequence length="276" mass="32159">MKQKLLLLCLSLSPIVFYAQKLNKAKNNLKKDSSYKVSYDKIEIEDDQSDKTSSFQHDLAYELIAKPILFITSYVGYGLLVETVMEKEGKHAYMELTPYPYINHLKGDYAFEANEVTFTRFDISNQFLTDQNNTYGNNLNVKFRFLKRASVEYNQLYLLETQKYTSQFFTHDLTANYYRVRTQHLSLHYGLGVSYAYSGVNKAYFTYNTGISYFMNVPLSISLEHRGTPFSVNGIYQTKLNFNYHIHNYVIQAGFNFYNIGNVHYKMFGLGGKIYL</sequence>